<organism evidence="3 4">
    <name type="scientific">Daphnia magna</name>
    <dbReference type="NCBI Taxonomy" id="35525"/>
    <lineage>
        <taxon>Eukaryota</taxon>
        <taxon>Metazoa</taxon>
        <taxon>Ecdysozoa</taxon>
        <taxon>Arthropoda</taxon>
        <taxon>Crustacea</taxon>
        <taxon>Branchiopoda</taxon>
        <taxon>Diplostraca</taxon>
        <taxon>Cladocera</taxon>
        <taxon>Anomopoda</taxon>
        <taxon>Daphniidae</taxon>
        <taxon>Daphnia</taxon>
    </lineage>
</organism>
<evidence type="ECO:0000313" key="3">
    <source>
        <dbReference type="EMBL" id="KAK4008555.1"/>
    </source>
</evidence>
<evidence type="ECO:0000256" key="2">
    <source>
        <dbReference type="SAM" id="Phobius"/>
    </source>
</evidence>
<feature type="region of interest" description="Disordered" evidence="1">
    <location>
        <begin position="90"/>
        <end position="116"/>
    </location>
</feature>
<keyword evidence="2" id="KW-0472">Membrane</keyword>
<keyword evidence="2" id="KW-0812">Transmembrane</keyword>
<comment type="caution">
    <text evidence="3">The sequence shown here is derived from an EMBL/GenBank/DDBJ whole genome shotgun (WGS) entry which is preliminary data.</text>
</comment>
<proteinExistence type="predicted"/>
<feature type="compositionally biased region" description="Basic and acidic residues" evidence="1">
    <location>
        <begin position="90"/>
        <end position="105"/>
    </location>
</feature>
<name>A0ABQ9Z6N8_9CRUS</name>
<reference evidence="3 4" key="1">
    <citation type="journal article" date="2023" name="Nucleic Acids Res.">
        <title>The hologenome of Daphnia magna reveals possible DNA methylation and microbiome-mediated evolution of the host genome.</title>
        <authorList>
            <person name="Chaturvedi A."/>
            <person name="Li X."/>
            <person name="Dhandapani V."/>
            <person name="Marshall H."/>
            <person name="Kissane S."/>
            <person name="Cuenca-Cambronero M."/>
            <person name="Asole G."/>
            <person name="Calvet F."/>
            <person name="Ruiz-Romero M."/>
            <person name="Marangio P."/>
            <person name="Guigo R."/>
            <person name="Rago D."/>
            <person name="Mirbahai L."/>
            <person name="Eastwood N."/>
            <person name="Colbourne J.K."/>
            <person name="Zhou J."/>
            <person name="Mallon E."/>
            <person name="Orsini L."/>
        </authorList>
    </citation>
    <scope>NUCLEOTIDE SEQUENCE [LARGE SCALE GENOMIC DNA]</scope>
    <source>
        <strain evidence="3">LRV0_1</strain>
    </source>
</reference>
<protein>
    <recommendedName>
        <fullName evidence="5">Secreted protein</fullName>
    </recommendedName>
</protein>
<sequence>MKAFHATERSASLLLCCVSPVTETPSLSWSAPAALPQSFSPANQTTCVSAYLVEMNGAMASAPMAAVFVPLPPLFMAMIISIMNATTLREPRPKSSHLPECEARSRGSTTKGRAVA</sequence>
<feature type="compositionally biased region" description="Polar residues" evidence="1">
    <location>
        <begin position="106"/>
        <end position="116"/>
    </location>
</feature>
<feature type="transmembrane region" description="Helical" evidence="2">
    <location>
        <begin position="64"/>
        <end position="85"/>
    </location>
</feature>
<accession>A0ABQ9Z6N8</accession>
<gene>
    <name evidence="3" type="ORF">OUZ56_013691</name>
</gene>
<evidence type="ECO:0000256" key="1">
    <source>
        <dbReference type="SAM" id="MobiDB-lite"/>
    </source>
</evidence>
<dbReference type="Proteomes" id="UP001234178">
    <property type="component" value="Unassembled WGS sequence"/>
</dbReference>
<evidence type="ECO:0000313" key="4">
    <source>
        <dbReference type="Proteomes" id="UP001234178"/>
    </source>
</evidence>
<dbReference type="EMBL" id="JAOYFB010000002">
    <property type="protein sequence ID" value="KAK4008555.1"/>
    <property type="molecule type" value="Genomic_DNA"/>
</dbReference>
<keyword evidence="2" id="KW-1133">Transmembrane helix</keyword>
<evidence type="ECO:0008006" key="5">
    <source>
        <dbReference type="Google" id="ProtNLM"/>
    </source>
</evidence>
<keyword evidence="4" id="KW-1185">Reference proteome</keyword>